<reference evidence="3 4" key="1">
    <citation type="submission" date="2016-11" db="EMBL/GenBank/DDBJ databases">
        <title>Sphingorhabdus sp. LPB0140, isolated from marine environment.</title>
        <authorList>
            <person name="Kim E."/>
            <person name="Yi H."/>
        </authorList>
    </citation>
    <scope>NUCLEOTIDE SEQUENCE [LARGE SCALE GENOMIC DNA]</scope>
    <source>
        <strain evidence="3 4">LPB0140</strain>
    </source>
</reference>
<dbReference type="InterPro" id="IPR000073">
    <property type="entry name" value="AB_hydrolase_1"/>
</dbReference>
<gene>
    <name evidence="3" type="ORF">LPB140_05640</name>
</gene>
<protein>
    <submittedName>
        <fullName evidence="3">Alpha/beta hydrolase</fullName>
    </submittedName>
</protein>
<dbReference type="SUPFAM" id="SSF53474">
    <property type="entry name" value="alpha/beta-Hydrolases"/>
    <property type="match status" value="1"/>
</dbReference>
<dbReference type="Pfam" id="PF12697">
    <property type="entry name" value="Abhydrolase_6"/>
    <property type="match status" value="1"/>
</dbReference>
<dbReference type="InterPro" id="IPR050266">
    <property type="entry name" value="AB_hydrolase_sf"/>
</dbReference>
<dbReference type="GO" id="GO:0016787">
    <property type="term" value="F:hydrolase activity"/>
    <property type="evidence" value="ECO:0007669"/>
    <property type="project" value="UniProtKB-KW"/>
</dbReference>
<dbReference type="OrthoDB" id="9791366at2"/>
<keyword evidence="1 3" id="KW-0378">Hydrolase</keyword>
<evidence type="ECO:0000259" key="2">
    <source>
        <dbReference type="Pfam" id="PF12697"/>
    </source>
</evidence>
<sequence length="296" mass="33214">MDKFEDGIWWSHDGLRLHYRDYKQGNPKPGLLPPIICIPGLTRNCRDFEELAIHLSSRARVITVDLRGRGESGYAKDPLSYVPLTYVQDIELLLKHLAIDRFILIGTSLGGIVSMLLSSTRQGRVAGLILNDIGPKIETEGLERIKSYVGQGRSHETWVHAGRALEEAGADIHPDFTLEDWIKFAKKCFRLTKSGRIDLDYDMKIAEPFRVPGGETGVDLWPAFKALADIPTLIIRGETSDILSQEIAEKMQAQLRKATLEIIPKVGHCPTLEEKSSLKAIKYFLDNVKKQEAAIK</sequence>
<dbReference type="InterPro" id="IPR029058">
    <property type="entry name" value="AB_hydrolase_fold"/>
</dbReference>
<dbReference type="Proteomes" id="UP000242561">
    <property type="component" value="Chromosome"/>
</dbReference>
<dbReference type="PANTHER" id="PTHR43798:SF31">
    <property type="entry name" value="AB HYDROLASE SUPERFAMILY PROTEIN YCLE"/>
    <property type="match status" value="1"/>
</dbReference>
<dbReference type="PANTHER" id="PTHR43798">
    <property type="entry name" value="MONOACYLGLYCEROL LIPASE"/>
    <property type="match status" value="1"/>
</dbReference>
<feature type="domain" description="AB hydrolase-1" evidence="2">
    <location>
        <begin position="35"/>
        <end position="273"/>
    </location>
</feature>
<dbReference type="STRING" id="1913578.LPB140_05640"/>
<dbReference type="PRINTS" id="PR00111">
    <property type="entry name" value="ABHYDROLASE"/>
</dbReference>
<name>A0A1L3JB44_9SPHN</name>
<organism evidence="3 4">
    <name type="scientific">Sphingorhabdus lutea</name>
    <dbReference type="NCBI Taxonomy" id="1913578"/>
    <lineage>
        <taxon>Bacteria</taxon>
        <taxon>Pseudomonadati</taxon>
        <taxon>Pseudomonadota</taxon>
        <taxon>Alphaproteobacteria</taxon>
        <taxon>Sphingomonadales</taxon>
        <taxon>Sphingomonadaceae</taxon>
        <taxon>Sphingorhabdus</taxon>
    </lineage>
</organism>
<dbReference type="AlphaFoldDB" id="A0A1L3JB44"/>
<proteinExistence type="predicted"/>
<evidence type="ECO:0000256" key="1">
    <source>
        <dbReference type="ARBA" id="ARBA00022801"/>
    </source>
</evidence>
<dbReference type="KEGG" id="sphl:LPB140_05640"/>
<keyword evidence="4" id="KW-1185">Reference proteome</keyword>
<dbReference type="Gene3D" id="3.40.50.1820">
    <property type="entry name" value="alpha/beta hydrolase"/>
    <property type="match status" value="1"/>
</dbReference>
<dbReference type="EMBL" id="CP018154">
    <property type="protein sequence ID" value="APG62364.1"/>
    <property type="molecule type" value="Genomic_DNA"/>
</dbReference>
<evidence type="ECO:0000313" key="4">
    <source>
        <dbReference type="Proteomes" id="UP000242561"/>
    </source>
</evidence>
<dbReference type="RefSeq" id="WP_072559015.1">
    <property type="nucleotide sequence ID" value="NZ_CP018154.1"/>
</dbReference>
<evidence type="ECO:0000313" key="3">
    <source>
        <dbReference type="EMBL" id="APG62364.1"/>
    </source>
</evidence>
<dbReference type="GO" id="GO:0016020">
    <property type="term" value="C:membrane"/>
    <property type="evidence" value="ECO:0007669"/>
    <property type="project" value="TreeGrafter"/>
</dbReference>
<accession>A0A1L3JB44</accession>